<dbReference type="EMBL" id="JACMYH010000009">
    <property type="protein sequence ID" value="MBC2680621.1"/>
    <property type="molecule type" value="Genomic_DNA"/>
</dbReference>
<accession>A0A7X1G9J8</accession>
<gene>
    <name evidence="1" type="ORF">H7993_19685</name>
</gene>
<sequence>MNIPIETIRQALGLLPAKMAGCRAMTMIIAIGLQESGFLARRQYGNGPARGFWQFERDGGVKGVMEHPATTSYAAAICLQRGVPFQRSKVWAALETDDVLAVVFARLLLWSDPKPLPALTEQSAAWSLYARTWRPGKPHPEKWPECHANALSALA</sequence>
<evidence type="ECO:0000313" key="1">
    <source>
        <dbReference type="EMBL" id="MBC2680621.1"/>
    </source>
</evidence>
<reference evidence="1 2" key="1">
    <citation type="submission" date="2020-08" db="EMBL/GenBank/DDBJ databases">
        <title>Pseudomonas sp. nov.</title>
        <authorList>
            <person name="Gieschler S."/>
            <person name="Fiedler G."/>
            <person name="Brinks E."/>
            <person name="Boehnlein C."/>
            <person name="Franz C.M.A.P."/>
            <person name="Kabisch J."/>
        </authorList>
    </citation>
    <scope>NUCLEOTIDE SEQUENCE [LARGE SCALE GENOMIC DNA]</scope>
    <source>
        <strain evidence="1 2">MBT-2</strain>
    </source>
</reference>
<evidence type="ECO:0000313" key="2">
    <source>
        <dbReference type="Proteomes" id="UP000546173"/>
    </source>
</evidence>
<name>A0A7X1G9J8_9PSED</name>
<evidence type="ECO:0008006" key="3">
    <source>
        <dbReference type="Google" id="ProtNLM"/>
    </source>
</evidence>
<dbReference type="AlphaFoldDB" id="A0A7X1G9J8"/>
<dbReference type="RefSeq" id="WP_185795395.1">
    <property type="nucleotide sequence ID" value="NZ_JACMYH010000009.1"/>
</dbReference>
<organism evidence="1 2">
    <name type="scientific">Pseudomonas baltica</name>
    <dbReference type="NCBI Taxonomy" id="2762576"/>
    <lineage>
        <taxon>Bacteria</taxon>
        <taxon>Pseudomonadati</taxon>
        <taxon>Pseudomonadota</taxon>
        <taxon>Gammaproteobacteria</taxon>
        <taxon>Pseudomonadales</taxon>
        <taxon>Pseudomonadaceae</taxon>
        <taxon>Pseudomonas</taxon>
    </lineage>
</organism>
<keyword evidence="2" id="KW-1185">Reference proteome</keyword>
<dbReference type="Proteomes" id="UP000546173">
    <property type="component" value="Unassembled WGS sequence"/>
</dbReference>
<comment type="caution">
    <text evidence="1">The sequence shown here is derived from an EMBL/GenBank/DDBJ whole genome shotgun (WGS) entry which is preliminary data.</text>
</comment>
<protein>
    <recommendedName>
        <fullName evidence="3">Lysozyme</fullName>
    </recommendedName>
</protein>
<proteinExistence type="predicted"/>